<keyword evidence="4 6" id="KW-0413">Isomerase</keyword>
<evidence type="ECO:0000256" key="3">
    <source>
        <dbReference type="ARBA" id="ARBA00023211"/>
    </source>
</evidence>
<dbReference type="InterPro" id="IPR024052">
    <property type="entry name" value="Phosphopentomutase_DeoB_cap_sf"/>
</dbReference>
<keyword evidence="7" id="KW-1185">Reference proteome</keyword>
<dbReference type="GO" id="GO:0009117">
    <property type="term" value="P:nucleotide metabolic process"/>
    <property type="evidence" value="ECO:0007669"/>
    <property type="project" value="InterPro"/>
</dbReference>
<dbReference type="SUPFAM" id="SSF53649">
    <property type="entry name" value="Alkaline phosphatase-like"/>
    <property type="match status" value="1"/>
</dbReference>
<dbReference type="OrthoDB" id="9769930at2"/>
<evidence type="ECO:0000313" key="6">
    <source>
        <dbReference type="EMBL" id="NBI07124.1"/>
    </source>
</evidence>
<dbReference type="GO" id="GO:0043094">
    <property type="term" value="P:metabolic compound salvage"/>
    <property type="evidence" value="ECO:0007669"/>
    <property type="project" value="InterPro"/>
</dbReference>
<dbReference type="GO" id="GO:0000287">
    <property type="term" value="F:magnesium ion binding"/>
    <property type="evidence" value="ECO:0007669"/>
    <property type="project" value="InterPro"/>
</dbReference>
<dbReference type="InterPro" id="IPR010045">
    <property type="entry name" value="DeoB"/>
</dbReference>
<evidence type="ECO:0000313" key="7">
    <source>
        <dbReference type="Proteomes" id="UP000467132"/>
    </source>
</evidence>
<evidence type="ECO:0000259" key="5">
    <source>
        <dbReference type="Pfam" id="PF01676"/>
    </source>
</evidence>
<name>A0A845QYS9_9CLOT</name>
<evidence type="ECO:0000256" key="1">
    <source>
        <dbReference type="ARBA" id="ARBA00010373"/>
    </source>
</evidence>
<dbReference type="InterPro" id="IPR017850">
    <property type="entry name" value="Alkaline_phosphatase_core_sf"/>
</dbReference>
<keyword evidence="2" id="KW-0479">Metal-binding</keyword>
<dbReference type="PANTHER" id="PTHR21110:SF0">
    <property type="entry name" value="PHOSPHOPENTOMUTASE"/>
    <property type="match status" value="1"/>
</dbReference>
<dbReference type="Gene3D" id="3.30.70.1250">
    <property type="entry name" value="Phosphopentomutase"/>
    <property type="match status" value="1"/>
</dbReference>
<dbReference type="Gene3D" id="3.40.720.10">
    <property type="entry name" value="Alkaline Phosphatase, subunit A"/>
    <property type="match status" value="1"/>
</dbReference>
<dbReference type="NCBIfam" id="NF009049">
    <property type="entry name" value="PRK12383.1"/>
    <property type="match status" value="1"/>
</dbReference>
<dbReference type="PANTHER" id="PTHR21110">
    <property type="entry name" value="PHOSPHOPENTOMUTASE"/>
    <property type="match status" value="1"/>
</dbReference>
<feature type="domain" description="Metalloenzyme" evidence="5">
    <location>
        <begin position="3"/>
        <end position="389"/>
    </location>
</feature>
<keyword evidence="3" id="KW-0464">Manganese</keyword>
<dbReference type="CDD" id="cd16009">
    <property type="entry name" value="PPM"/>
    <property type="match status" value="1"/>
</dbReference>
<dbReference type="PIRSF" id="PIRSF001491">
    <property type="entry name" value="Ppentomutase"/>
    <property type="match status" value="1"/>
</dbReference>
<dbReference type="RefSeq" id="WP_160197589.1">
    <property type="nucleotide sequence ID" value="NZ_QXXA01000010.1"/>
</dbReference>
<dbReference type="GO" id="GO:0008973">
    <property type="term" value="F:phosphopentomutase activity"/>
    <property type="evidence" value="ECO:0007669"/>
    <property type="project" value="UniProtKB-EC"/>
</dbReference>
<dbReference type="EMBL" id="QXXA01000010">
    <property type="protein sequence ID" value="NBI07124.1"/>
    <property type="molecule type" value="Genomic_DNA"/>
</dbReference>
<comment type="caution">
    <text evidence="6">The sequence shown here is derived from an EMBL/GenBank/DDBJ whole genome shotgun (WGS) entry which is preliminary data.</text>
</comment>
<dbReference type="EC" id="5.4.2.7" evidence="6"/>
<dbReference type="GO" id="GO:0005829">
    <property type="term" value="C:cytosol"/>
    <property type="evidence" value="ECO:0007669"/>
    <property type="project" value="TreeGrafter"/>
</dbReference>
<evidence type="ECO:0000256" key="2">
    <source>
        <dbReference type="ARBA" id="ARBA00022723"/>
    </source>
</evidence>
<protein>
    <submittedName>
        <fullName evidence="6">Phosphopentomutase</fullName>
        <ecNumber evidence="6">5.4.2.7</ecNumber>
    </submittedName>
</protein>
<dbReference type="AlphaFoldDB" id="A0A845QYS9"/>
<reference evidence="6 7" key="1">
    <citation type="submission" date="2018-08" db="EMBL/GenBank/DDBJ databases">
        <title>Murine metabolic-syndrome-specific gut microbial biobank.</title>
        <authorList>
            <person name="Liu C."/>
        </authorList>
    </citation>
    <scope>NUCLEOTIDE SEQUENCE [LARGE SCALE GENOMIC DNA]</scope>
    <source>
        <strain evidence="6 7">583</strain>
    </source>
</reference>
<proteinExistence type="inferred from homology"/>
<sequence>MKKRAIILILDSLGVGYMDDVKETRPQDIGANTFKHILDNAKNIEIPNLEKLGINKIVKHNRLKKTKNTASYGKLNLKHYGADSYAGHQEIMGTDPKKPLMKPFVYYIDKVKSDLEDEGYKVQIPNKEKPYILVNELVVVADNIETDYGQIYNISAPLDYISFDEVMEIGKIVRRNVEVNRVIALGGRDVKPEQLIDSIEQREDGLVGVNSPKSGVYKSDYHARHMGYGVDPEKQISSILSNSGKEVTLIGKMQDVIECSDSAKVPAVDTELVMEKILVSLDNMNEGLISATVQETDLRGHAQDVEGYAEKIMIVDKYLESILEKMTDEDILFISADHGNDPTSDNSQHTREKTFLLVYGKNIKSVNIGERKTLSDISATIADHFKVNKPENGESFYDMLVE</sequence>
<dbReference type="Pfam" id="PF01676">
    <property type="entry name" value="Metalloenzyme"/>
    <property type="match status" value="1"/>
</dbReference>
<evidence type="ECO:0000256" key="4">
    <source>
        <dbReference type="ARBA" id="ARBA00023235"/>
    </source>
</evidence>
<organism evidence="6 7">
    <name type="scientific">Senegalia massiliensis</name>
    <dbReference type="NCBI Taxonomy" id="1720316"/>
    <lineage>
        <taxon>Bacteria</taxon>
        <taxon>Bacillati</taxon>
        <taxon>Bacillota</taxon>
        <taxon>Clostridia</taxon>
        <taxon>Eubacteriales</taxon>
        <taxon>Clostridiaceae</taxon>
        <taxon>Senegalia</taxon>
    </lineage>
</organism>
<gene>
    <name evidence="6" type="ORF">D3Z33_09700</name>
</gene>
<comment type="similarity">
    <text evidence="1">Belongs to the phosphopentomutase family.</text>
</comment>
<dbReference type="Proteomes" id="UP000467132">
    <property type="component" value="Unassembled WGS sequence"/>
</dbReference>
<accession>A0A845QYS9</accession>
<dbReference type="InterPro" id="IPR006124">
    <property type="entry name" value="Metalloenzyme"/>
</dbReference>